<sequence length="319" mass="35531">MRSPVATMTDSLLLSLLRCPRSGEPLRAEGETALVAEPSGRRYRVSGGVPLLAEDGIGHDAQVQQQHYDGVAAAYVENLSYPHTQEYLAYLDQMLETVVEGRPIGIAAEICCGSGEAFRQFGERMAQGIGIDISANMLGAARASFPDPRFLFVQGDANRLPLADSCLDTVFMVGGVHHINDRRALFSEIHRVLKPGGRFYWREPVSDFLPWRMIRWVIYRLAPALDHLTERPLRYHDTVPLLKELGFGVEAWKTCGFLGFCFLMNSDVLVFNRLFRFLPNIRDLSRALIRLDHAMTSTRLLSRQGLIVVGAAAKPEGSS</sequence>
<dbReference type="Gene3D" id="3.40.50.150">
    <property type="entry name" value="Vaccinia Virus protein VP39"/>
    <property type="match status" value="1"/>
</dbReference>
<dbReference type="SUPFAM" id="SSF158997">
    <property type="entry name" value="Trm112p-like"/>
    <property type="match status" value="1"/>
</dbReference>
<keyword evidence="3 5" id="KW-0808">Transferase</keyword>
<dbReference type="PANTHER" id="PTHR44942">
    <property type="entry name" value="METHYLTRANSF_11 DOMAIN-CONTAINING PROTEIN"/>
    <property type="match status" value="1"/>
</dbReference>
<gene>
    <name evidence="5" type="ORF">CCC_00792</name>
</gene>
<organism evidence="5 6">
    <name type="scientific">Paramagnetospirillum magnetotacticum MS-1</name>
    <dbReference type="NCBI Taxonomy" id="272627"/>
    <lineage>
        <taxon>Bacteria</taxon>
        <taxon>Pseudomonadati</taxon>
        <taxon>Pseudomonadota</taxon>
        <taxon>Alphaproteobacteria</taxon>
        <taxon>Rhodospirillales</taxon>
        <taxon>Magnetospirillaceae</taxon>
        <taxon>Paramagnetospirillum</taxon>
    </lineage>
</organism>
<dbReference type="SUPFAM" id="SSF53335">
    <property type="entry name" value="S-adenosyl-L-methionine-dependent methyltransferases"/>
    <property type="match status" value="1"/>
</dbReference>
<dbReference type="EMBL" id="JXSL01000030">
    <property type="protein sequence ID" value="KIL97731.1"/>
    <property type="molecule type" value="Genomic_DNA"/>
</dbReference>
<comment type="caution">
    <text evidence="5">The sequence shown here is derived from an EMBL/GenBank/DDBJ whole genome shotgun (WGS) entry which is preliminary data.</text>
</comment>
<name>A0A0C2UY46_PARME</name>
<evidence type="ECO:0000256" key="1">
    <source>
        <dbReference type="ARBA" id="ARBA00008361"/>
    </source>
</evidence>
<comment type="similarity">
    <text evidence="1">Belongs to the methyltransferase superfamily.</text>
</comment>
<dbReference type="InterPro" id="IPR051052">
    <property type="entry name" value="Diverse_substrate_MTase"/>
</dbReference>
<dbReference type="GO" id="GO:0032259">
    <property type="term" value="P:methylation"/>
    <property type="evidence" value="ECO:0007669"/>
    <property type="project" value="UniProtKB-KW"/>
</dbReference>
<evidence type="ECO:0000313" key="5">
    <source>
        <dbReference type="EMBL" id="KIL97731.1"/>
    </source>
</evidence>
<dbReference type="AlphaFoldDB" id="A0A0C2UY46"/>
<dbReference type="Pfam" id="PF08241">
    <property type="entry name" value="Methyltransf_11"/>
    <property type="match status" value="1"/>
</dbReference>
<protein>
    <submittedName>
        <fullName evidence="5">Putative S-adenosylmethionine-dependent methyltransferase 2</fullName>
    </submittedName>
</protein>
<evidence type="ECO:0000313" key="6">
    <source>
        <dbReference type="Proteomes" id="UP000031971"/>
    </source>
</evidence>
<dbReference type="GO" id="GO:0008757">
    <property type="term" value="F:S-adenosylmethionine-dependent methyltransferase activity"/>
    <property type="evidence" value="ECO:0007669"/>
    <property type="project" value="InterPro"/>
</dbReference>
<dbReference type="Gene3D" id="2.20.25.10">
    <property type="match status" value="1"/>
</dbReference>
<feature type="domain" description="Methyltransferase type 11" evidence="4">
    <location>
        <begin position="109"/>
        <end position="200"/>
    </location>
</feature>
<evidence type="ECO:0000259" key="4">
    <source>
        <dbReference type="Pfam" id="PF08241"/>
    </source>
</evidence>
<keyword evidence="2 5" id="KW-0489">Methyltransferase</keyword>
<dbReference type="PANTHER" id="PTHR44942:SF4">
    <property type="entry name" value="METHYLTRANSFERASE TYPE 11 DOMAIN-CONTAINING PROTEIN"/>
    <property type="match status" value="1"/>
</dbReference>
<dbReference type="CDD" id="cd02440">
    <property type="entry name" value="AdoMet_MTases"/>
    <property type="match status" value="1"/>
</dbReference>
<reference evidence="5 6" key="1">
    <citation type="submission" date="2015-01" db="EMBL/GenBank/DDBJ databases">
        <title>Genome Sequence of Magnetospirillum magnetotacticum Strain MS-1.</title>
        <authorList>
            <person name="Marinov G.K."/>
            <person name="Smalley M.D."/>
            <person name="DeSalvo G."/>
        </authorList>
    </citation>
    <scope>NUCLEOTIDE SEQUENCE [LARGE SCALE GENOMIC DNA]</scope>
    <source>
        <strain evidence="5 6">MS-1</strain>
    </source>
</reference>
<proteinExistence type="inferred from homology"/>
<keyword evidence="6" id="KW-1185">Reference proteome</keyword>
<dbReference type="RefSeq" id="WP_201773314.1">
    <property type="nucleotide sequence ID" value="NZ_JXSL01000030.1"/>
</dbReference>
<dbReference type="Proteomes" id="UP000031971">
    <property type="component" value="Unassembled WGS sequence"/>
</dbReference>
<evidence type="ECO:0000256" key="3">
    <source>
        <dbReference type="ARBA" id="ARBA00022679"/>
    </source>
</evidence>
<accession>A0A0C2UY46</accession>
<evidence type="ECO:0000256" key="2">
    <source>
        <dbReference type="ARBA" id="ARBA00022603"/>
    </source>
</evidence>
<dbReference type="InterPro" id="IPR029063">
    <property type="entry name" value="SAM-dependent_MTases_sf"/>
</dbReference>
<dbReference type="InterPro" id="IPR013216">
    <property type="entry name" value="Methyltransf_11"/>
</dbReference>
<dbReference type="STRING" id="272627.CCC_00792"/>